<accession>A0A254ND55</accession>
<evidence type="ECO:0000313" key="2">
    <source>
        <dbReference type="EMBL" id="OWR04812.1"/>
    </source>
</evidence>
<dbReference type="Proteomes" id="UP000197446">
    <property type="component" value="Unassembled WGS sequence"/>
</dbReference>
<feature type="signal peptide" evidence="1">
    <location>
        <begin position="1"/>
        <end position="30"/>
    </location>
</feature>
<reference evidence="2 3" key="1">
    <citation type="journal article" date="2007" name="Int. J. Syst. Evol. Microbiol.">
        <title>Description of Pelomonas aquatica sp. nov. and Pelomonas puraquae sp. nov., isolated from industrial and haemodialysis water.</title>
        <authorList>
            <person name="Gomila M."/>
            <person name="Bowien B."/>
            <person name="Falsen E."/>
            <person name="Moore E.R."/>
            <person name="Lalucat J."/>
        </authorList>
    </citation>
    <scope>NUCLEOTIDE SEQUENCE [LARGE SCALE GENOMIC DNA]</scope>
    <source>
        <strain evidence="2 3">CCUG 52769</strain>
    </source>
</reference>
<proteinExistence type="predicted"/>
<dbReference type="AlphaFoldDB" id="A0A254ND55"/>
<dbReference type="GO" id="GO:0009297">
    <property type="term" value="P:pilus assembly"/>
    <property type="evidence" value="ECO:0007669"/>
    <property type="project" value="InterPro"/>
</dbReference>
<dbReference type="GO" id="GO:0015473">
    <property type="term" value="F:fimbrial usher porin activity"/>
    <property type="evidence" value="ECO:0007669"/>
    <property type="project" value="InterPro"/>
</dbReference>
<dbReference type="GO" id="GO:0009279">
    <property type="term" value="C:cell outer membrane"/>
    <property type="evidence" value="ECO:0007669"/>
    <property type="project" value="TreeGrafter"/>
</dbReference>
<keyword evidence="3" id="KW-1185">Reference proteome</keyword>
<name>A0A254ND55_9BURK</name>
<feature type="chain" id="PRO_5012513238" evidence="1">
    <location>
        <begin position="31"/>
        <end position="782"/>
    </location>
</feature>
<dbReference type="Gene3D" id="2.60.40.2070">
    <property type="match status" value="1"/>
</dbReference>
<dbReference type="PANTHER" id="PTHR30451:SF5">
    <property type="entry name" value="SLR0019 PROTEIN"/>
    <property type="match status" value="1"/>
</dbReference>
<evidence type="ECO:0000256" key="1">
    <source>
        <dbReference type="SAM" id="SignalP"/>
    </source>
</evidence>
<dbReference type="Gene3D" id="2.60.40.2610">
    <property type="entry name" value="Outer membrane usher protein FimD, plug domain"/>
    <property type="match status" value="1"/>
</dbReference>
<protein>
    <submittedName>
        <fullName evidence="2">Uncharacterized protein</fullName>
    </submittedName>
</protein>
<dbReference type="InterPro" id="IPR000015">
    <property type="entry name" value="Fimb_usher"/>
</dbReference>
<dbReference type="Gene3D" id="2.60.40.3110">
    <property type="match status" value="1"/>
</dbReference>
<dbReference type="PANTHER" id="PTHR30451">
    <property type="entry name" value="OUTER MEMBRANE USHER PROTEIN"/>
    <property type="match status" value="1"/>
</dbReference>
<dbReference type="Pfam" id="PF00577">
    <property type="entry name" value="Usher"/>
    <property type="match status" value="1"/>
</dbReference>
<keyword evidence="1" id="KW-0732">Signal</keyword>
<comment type="caution">
    <text evidence="2">The sequence shown here is derived from an EMBL/GenBank/DDBJ whole genome shotgun (WGS) entry which is preliminary data.</text>
</comment>
<dbReference type="EMBL" id="NISI01000002">
    <property type="protein sequence ID" value="OWR04812.1"/>
    <property type="molecule type" value="Genomic_DNA"/>
</dbReference>
<dbReference type="InterPro" id="IPR043142">
    <property type="entry name" value="PapC-like_C_sf"/>
</dbReference>
<organism evidence="2 3">
    <name type="scientific">Roseateles puraquae</name>
    <dbReference type="NCBI Taxonomy" id="431059"/>
    <lineage>
        <taxon>Bacteria</taxon>
        <taxon>Pseudomonadati</taxon>
        <taxon>Pseudomonadota</taxon>
        <taxon>Betaproteobacteria</taxon>
        <taxon>Burkholderiales</taxon>
        <taxon>Sphaerotilaceae</taxon>
        <taxon>Roseateles</taxon>
    </lineage>
</organism>
<dbReference type="InterPro" id="IPR042186">
    <property type="entry name" value="FimD_plug_dom"/>
</dbReference>
<sequence>MSRPSRAAAEALRACLSCAGLLVAGSLAQAQVAPSIPQAAWGETLLLAVRLNGVPQDGMWRAVRLPEGLAIPRQHWDDMHLRLPAGGVRRLEGEPHVLLSREGDWRWRIDEATQTLVLDAPAAAFLGQRLELAAEAPRVTEPALWAPFLNYDAQVQARQGGPTAADALWELGLLGPRGDLSSTQLSRRGGMTRLDTRWQRDDPQRLTRWRLGDSISHAGSWGRALRYGGVQWGTDFSLQPGFLSFPLPTLKGEAALPSTLDVYVNNSQRLQSRVPAGPFDLNELPVVTGQGEIRTVVKDLLGREQVVRTPYYVSPALLKPGLRALSVDVGFEREDYGLRSNRYGRLLASVTERRGLTERLTAEWRAEASGRQLALGAGGWWLWPALGTLSAATAVSQARQAGRGWMLQSGLDRQAQDWSCSLQWRHASRGFSQAGQSSATAAREVLAVAVGRSWAGQGVGVSFTRQRGGSVEARLAQVNYGREIGRWGYVGAILLRDLGRGGSGTTVAFSWTLALDSQHSAGVNVQRQPDLQGRQTTLVQAQVQRNPALGMGLGYQVLAGSDGHQLAQATWQGEQSVLSGAVGRRGGLTEVRAGAAGGLAWVDGSAFAGRRIEGGLAVVDVGGHEGVRVTQDNQIVARTDAQGRAFLTSLRGYQTNRVGIQAGDLPMDAEVQAVEVQITPAARSAARIAFPVQHGRSASLQVFELNGEALPPGAELRPLGSSRSFPVGLGGRAYLGALAQGRNEVAAAWLDARGAQRQCRFDFTLPPPRGDDLPELGALICH</sequence>
<gene>
    <name evidence="2" type="ORF">CDO81_09580</name>
</gene>
<evidence type="ECO:0000313" key="3">
    <source>
        <dbReference type="Proteomes" id="UP000197446"/>
    </source>
</evidence>